<dbReference type="InterPro" id="IPR013087">
    <property type="entry name" value="Znf_C2H2_type"/>
</dbReference>
<evidence type="ECO:0000256" key="4">
    <source>
        <dbReference type="ARBA" id="ARBA00022833"/>
    </source>
</evidence>
<dbReference type="GO" id="GO:0000981">
    <property type="term" value="F:DNA-binding transcription factor activity, RNA polymerase II-specific"/>
    <property type="evidence" value="ECO:0007669"/>
    <property type="project" value="TreeGrafter"/>
</dbReference>
<dbReference type="SUPFAM" id="SSF57667">
    <property type="entry name" value="beta-beta-alpha zinc fingers"/>
    <property type="match status" value="2"/>
</dbReference>
<keyword evidence="2" id="KW-0677">Repeat</keyword>
<dbReference type="Pfam" id="PF00096">
    <property type="entry name" value="zf-C2H2"/>
    <property type="match status" value="1"/>
</dbReference>
<dbReference type="SMART" id="SM00355">
    <property type="entry name" value="ZnF_C2H2"/>
    <property type="match status" value="3"/>
</dbReference>
<dbReference type="GO" id="GO:0005634">
    <property type="term" value="C:nucleus"/>
    <property type="evidence" value="ECO:0007669"/>
    <property type="project" value="TreeGrafter"/>
</dbReference>
<dbReference type="OrthoDB" id="6478496at2759"/>
<feature type="domain" description="C2H2-type" evidence="6">
    <location>
        <begin position="96"/>
        <end position="123"/>
    </location>
</feature>
<dbReference type="Gene3D" id="3.30.160.60">
    <property type="entry name" value="Classic Zinc Finger"/>
    <property type="match status" value="3"/>
</dbReference>
<dbReference type="PROSITE" id="PS00028">
    <property type="entry name" value="ZINC_FINGER_C2H2_1"/>
    <property type="match status" value="2"/>
</dbReference>
<dbReference type="EMBL" id="BGPR01000488">
    <property type="protein sequence ID" value="GBM22858.1"/>
    <property type="molecule type" value="Genomic_DNA"/>
</dbReference>
<feature type="domain" description="C2H2-type" evidence="6">
    <location>
        <begin position="68"/>
        <end position="95"/>
    </location>
</feature>
<protein>
    <submittedName>
        <fullName evidence="7">Zinc finger protein Xfin</fullName>
    </submittedName>
</protein>
<keyword evidence="4" id="KW-0862">Zinc</keyword>
<dbReference type="FunFam" id="3.30.160.60:FF:003017">
    <property type="entry name" value="Si:cabz01054396.2"/>
    <property type="match status" value="1"/>
</dbReference>
<dbReference type="GO" id="GO:0008270">
    <property type="term" value="F:zinc ion binding"/>
    <property type="evidence" value="ECO:0007669"/>
    <property type="project" value="UniProtKB-KW"/>
</dbReference>
<keyword evidence="1" id="KW-0479">Metal-binding</keyword>
<evidence type="ECO:0000313" key="7">
    <source>
        <dbReference type="EMBL" id="GBM22858.1"/>
    </source>
</evidence>
<feature type="domain" description="C2H2-type" evidence="6">
    <location>
        <begin position="40"/>
        <end position="67"/>
    </location>
</feature>
<organism evidence="7 8">
    <name type="scientific">Araneus ventricosus</name>
    <name type="common">Orbweaver spider</name>
    <name type="synonym">Epeira ventricosa</name>
    <dbReference type="NCBI Taxonomy" id="182803"/>
    <lineage>
        <taxon>Eukaryota</taxon>
        <taxon>Metazoa</taxon>
        <taxon>Ecdysozoa</taxon>
        <taxon>Arthropoda</taxon>
        <taxon>Chelicerata</taxon>
        <taxon>Arachnida</taxon>
        <taxon>Araneae</taxon>
        <taxon>Araneomorphae</taxon>
        <taxon>Entelegynae</taxon>
        <taxon>Araneoidea</taxon>
        <taxon>Araneidae</taxon>
        <taxon>Araneus</taxon>
    </lineage>
</organism>
<dbReference type="PROSITE" id="PS50157">
    <property type="entry name" value="ZINC_FINGER_C2H2_2"/>
    <property type="match status" value="3"/>
</dbReference>
<evidence type="ECO:0000313" key="8">
    <source>
        <dbReference type="Proteomes" id="UP000499080"/>
    </source>
</evidence>
<comment type="caution">
    <text evidence="7">The sequence shown here is derived from an EMBL/GenBank/DDBJ whole genome shotgun (WGS) entry which is preliminary data.</text>
</comment>
<dbReference type="InterPro" id="IPR036236">
    <property type="entry name" value="Znf_C2H2_sf"/>
</dbReference>
<evidence type="ECO:0000256" key="5">
    <source>
        <dbReference type="PROSITE-ProRule" id="PRU00042"/>
    </source>
</evidence>
<dbReference type="GO" id="GO:0000977">
    <property type="term" value="F:RNA polymerase II transcription regulatory region sequence-specific DNA binding"/>
    <property type="evidence" value="ECO:0007669"/>
    <property type="project" value="TreeGrafter"/>
</dbReference>
<reference evidence="7 8" key="1">
    <citation type="journal article" date="2019" name="Sci. Rep.">
        <title>Orb-weaving spider Araneus ventricosus genome elucidates the spidroin gene catalogue.</title>
        <authorList>
            <person name="Kono N."/>
            <person name="Nakamura H."/>
            <person name="Ohtoshi R."/>
            <person name="Moran D.A.P."/>
            <person name="Shinohara A."/>
            <person name="Yoshida Y."/>
            <person name="Fujiwara M."/>
            <person name="Mori M."/>
            <person name="Tomita M."/>
            <person name="Arakawa K."/>
        </authorList>
    </citation>
    <scope>NUCLEOTIDE SEQUENCE [LARGE SCALE GENOMIC DNA]</scope>
</reference>
<keyword evidence="8" id="KW-1185">Reference proteome</keyword>
<dbReference type="FunFam" id="3.30.160.60:FF:001325">
    <property type="entry name" value="zinc finger protein 200"/>
    <property type="match status" value="1"/>
</dbReference>
<evidence type="ECO:0000256" key="1">
    <source>
        <dbReference type="ARBA" id="ARBA00022723"/>
    </source>
</evidence>
<dbReference type="PANTHER" id="PTHR14196:SF12">
    <property type="entry name" value="ZINC FINGER PROTEIN 208-LIKE"/>
    <property type="match status" value="1"/>
</dbReference>
<dbReference type="PANTHER" id="PTHR14196">
    <property type="entry name" value="ODD-SKIPPED - RELATED"/>
    <property type="match status" value="1"/>
</dbReference>
<name>A0A4Y2E497_ARAVE</name>
<evidence type="ECO:0000256" key="3">
    <source>
        <dbReference type="ARBA" id="ARBA00022771"/>
    </source>
</evidence>
<dbReference type="Pfam" id="PF13894">
    <property type="entry name" value="zf-C2H2_4"/>
    <property type="match status" value="1"/>
</dbReference>
<evidence type="ECO:0000256" key="2">
    <source>
        <dbReference type="ARBA" id="ARBA00022737"/>
    </source>
</evidence>
<dbReference type="AlphaFoldDB" id="A0A4Y2E497"/>
<accession>A0A4Y2E497</accession>
<sequence length="126" mass="14644">MGDFSQSITKNEEQARNLFRLLKKNKEMFSTVVIRNVKRFLCSFCDYSSPLSANVKRHVLQHTGERPFHCSYCSKGFIEKKNLITHMLRHTGERPFSCSLCGKGFTQKRSWTTHMLRHCSAESPQV</sequence>
<keyword evidence="3 5" id="KW-0863">Zinc-finger</keyword>
<evidence type="ECO:0000259" key="6">
    <source>
        <dbReference type="PROSITE" id="PS50157"/>
    </source>
</evidence>
<dbReference type="InterPro" id="IPR050717">
    <property type="entry name" value="C2H2-ZF_Transcription_Reg"/>
</dbReference>
<gene>
    <name evidence="7" type="primary">XFIN_0</name>
    <name evidence="7" type="ORF">AVEN_202131_1</name>
</gene>
<proteinExistence type="predicted"/>
<dbReference type="Proteomes" id="UP000499080">
    <property type="component" value="Unassembled WGS sequence"/>
</dbReference>